<dbReference type="STRING" id="1227549.SAMN05444007_11047"/>
<keyword evidence="3" id="KW-1185">Reference proteome</keyword>
<sequence length="636" mass="69631">MTQVGFRLQVLGPVRLFRGGVEITPRSAAARILLAYLALSTGGREDRQRLATLLWENSDEGAARHNLRQTLHKVGQASGSRWPVLTADRGTVALAGQVRSDLYDVLREMESGQVPEALQSGAALPDRLLGAEPHRGELFETWLKLQRQSYLTRLQAALDTCLAGSDEAVGLNAAETMLAIEPADERAARHLMEHHYHAGRTARALDVYARLWTHLDETYDTEPDGETQALVVAIKTAAPLRPAPQPARQRDVALRIALGRTVAVGDATVDSVARLVRAEMAATLMRFRTFRVVDRDYSADAADYVLDLSVGMVSGELLLLAVLTAEDTGTVSWSDRWQGLGENWLATQATVISRIAAALSLGVSRERLRHLSRVDFGSRAFDAWLQGNMQLDRFDAQGLTRADQCFRRVIDLAPDASIGYSSLARLKNGQHLMLPGHVRRDEEHISARDLATRAIALDPLDTRAHLHRAWAHCLLGEHAKAATGFHIARECNPNDPWTMLSSALGAAFGGDLDLATDLSRQVVASGWTTEPFQWGFHAPIRFLAGDMEGCIAACEACGTAIVNVPGWQAAALWHQARPAEAQAAWSEFAHLARQRWIWDDVPDDAALAAWFRSLFPLADPDQRARLGSLLKGAAGL</sequence>
<dbReference type="InterPro" id="IPR051677">
    <property type="entry name" value="AfsR-DnrI-RedD_regulator"/>
</dbReference>
<feature type="domain" description="Bacterial transcriptional activator" evidence="1">
    <location>
        <begin position="100"/>
        <end position="235"/>
    </location>
</feature>
<keyword evidence="2" id="KW-0238">DNA-binding</keyword>
<dbReference type="InterPro" id="IPR011990">
    <property type="entry name" value="TPR-like_helical_dom_sf"/>
</dbReference>
<evidence type="ECO:0000313" key="3">
    <source>
        <dbReference type="Proteomes" id="UP000199379"/>
    </source>
</evidence>
<accession>A0A1H7DHM6</accession>
<gene>
    <name evidence="2" type="ORF">SAMN05444007_11047</name>
</gene>
<protein>
    <submittedName>
        <fullName evidence="2">DNA-binding transcriptional activator of the SARP family</fullName>
    </submittedName>
</protein>
<dbReference type="Pfam" id="PF03704">
    <property type="entry name" value="BTAD"/>
    <property type="match status" value="1"/>
</dbReference>
<evidence type="ECO:0000259" key="1">
    <source>
        <dbReference type="SMART" id="SM01043"/>
    </source>
</evidence>
<dbReference type="SMART" id="SM01043">
    <property type="entry name" value="BTAD"/>
    <property type="match status" value="1"/>
</dbReference>
<reference evidence="2 3" key="1">
    <citation type="submission" date="2016-10" db="EMBL/GenBank/DDBJ databases">
        <authorList>
            <person name="de Groot N.N."/>
        </authorList>
    </citation>
    <scope>NUCLEOTIDE SEQUENCE [LARGE SCALE GENOMIC DNA]</scope>
    <source>
        <strain evidence="2 3">DSM 29340</strain>
    </source>
</reference>
<dbReference type="OrthoDB" id="7888886at2"/>
<organism evidence="2 3">
    <name type="scientific">Cribrihabitans marinus</name>
    <dbReference type="NCBI Taxonomy" id="1227549"/>
    <lineage>
        <taxon>Bacteria</taxon>
        <taxon>Pseudomonadati</taxon>
        <taxon>Pseudomonadota</taxon>
        <taxon>Alphaproteobacteria</taxon>
        <taxon>Rhodobacterales</taxon>
        <taxon>Paracoccaceae</taxon>
        <taxon>Cribrihabitans</taxon>
    </lineage>
</organism>
<dbReference type="InterPro" id="IPR036388">
    <property type="entry name" value="WH-like_DNA-bd_sf"/>
</dbReference>
<dbReference type="PANTHER" id="PTHR35807">
    <property type="entry name" value="TRANSCRIPTIONAL REGULATOR REDD-RELATED"/>
    <property type="match status" value="1"/>
</dbReference>
<evidence type="ECO:0000313" key="2">
    <source>
        <dbReference type="EMBL" id="SEJ97705.1"/>
    </source>
</evidence>
<dbReference type="Gene3D" id="1.25.40.10">
    <property type="entry name" value="Tetratricopeptide repeat domain"/>
    <property type="match status" value="2"/>
</dbReference>
<dbReference type="SUPFAM" id="SSF48452">
    <property type="entry name" value="TPR-like"/>
    <property type="match status" value="2"/>
</dbReference>
<dbReference type="AlphaFoldDB" id="A0A1H7DHM6"/>
<proteinExistence type="predicted"/>
<dbReference type="RefSeq" id="WP_092369480.1">
    <property type="nucleotide sequence ID" value="NZ_BMGV01000010.1"/>
</dbReference>
<dbReference type="GO" id="GO:0003677">
    <property type="term" value="F:DNA binding"/>
    <property type="evidence" value="ECO:0007669"/>
    <property type="project" value="UniProtKB-KW"/>
</dbReference>
<dbReference type="InterPro" id="IPR005158">
    <property type="entry name" value="BTAD"/>
</dbReference>
<dbReference type="EMBL" id="FNYD01000010">
    <property type="protein sequence ID" value="SEJ97705.1"/>
    <property type="molecule type" value="Genomic_DNA"/>
</dbReference>
<dbReference type="Proteomes" id="UP000199379">
    <property type="component" value="Unassembled WGS sequence"/>
</dbReference>
<name>A0A1H7DHM6_9RHOB</name>
<dbReference type="Gene3D" id="1.10.10.10">
    <property type="entry name" value="Winged helix-like DNA-binding domain superfamily/Winged helix DNA-binding domain"/>
    <property type="match status" value="1"/>
</dbReference>